<evidence type="ECO:0000313" key="3">
    <source>
        <dbReference type="Proteomes" id="UP000326553"/>
    </source>
</evidence>
<feature type="compositionally biased region" description="Acidic residues" evidence="1">
    <location>
        <begin position="46"/>
        <end position="56"/>
    </location>
</feature>
<feature type="compositionally biased region" description="Basic and acidic residues" evidence="1">
    <location>
        <begin position="58"/>
        <end position="67"/>
    </location>
</feature>
<dbReference type="KEGG" id="salw:CP975_33155"/>
<evidence type="ECO:0000313" key="2">
    <source>
        <dbReference type="EMBL" id="QEV22719.1"/>
    </source>
</evidence>
<feature type="region of interest" description="Disordered" evidence="1">
    <location>
        <begin position="1"/>
        <end position="88"/>
    </location>
</feature>
<sequence>MDERNPPSPGQDGPPVPRDLPDQQASDDNDAWDVDEKTATTGNAPDSDDDVPETDEGGTGRRGDSRPDASGSEPPEMEEHPEPDEPTG</sequence>
<evidence type="ECO:0000256" key="1">
    <source>
        <dbReference type="SAM" id="MobiDB-lite"/>
    </source>
</evidence>
<reference evidence="2 3" key="1">
    <citation type="submission" date="2017-09" db="EMBL/GenBank/DDBJ databases">
        <authorList>
            <person name="Lee N."/>
            <person name="Cho B.-K."/>
        </authorList>
    </citation>
    <scope>NUCLEOTIDE SEQUENCE [LARGE SCALE GENOMIC DNA]</scope>
    <source>
        <strain evidence="2 3">ATCC 12461</strain>
    </source>
</reference>
<dbReference type="Proteomes" id="UP000326553">
    <property type="component" value="Chromosome"/>
</dbReference>
<organism evidence="2 3">
    <name type="scientific">Streptomyces alboniger</name>
    <dbReference type="NCBI Taxonomy" id="132473"/>
    <lineage>
        <taxon>Bacteria</taxon>
        <taxon>Bacillati</taxon>
        <taxon>Actinomycetota</taxon>
        <taxon>Actinomycetes</taxon>
        <taxon>Kitasatosporales</taxon>
        <taxon>Streptomycetaceae</taxon>
        <taxon>Streptomyces</taxon>
        <taxon>Streptomyces aurantiacus group</taxon>
    </lineage>
</organism>
<dbReference type="AlphaFoldDB" id="A0A5J6HQT9"/>
<proteinExistence type="predicted"/>
<dbReference type="OrthoDB" id="4299333at2"/>
<feature type="compositionally biased region" description="Acidic residues" evidence="1">
    <location>
        <begin position="75"/>
        <end position="88"/>
    </location>
</feature>
<name>A0A5J6HQT9_STRAD</name>
<protein>
    <submittedName>
        <fullName evidence="2">Uncharacterized protein</fullName>
    </submittedName>
</protein>
<feature type="compositionally biased region" description="Pro residues" evidence="1">
    <location>
        <begin position="1"/>
        <end position="18"/>
    </location>
</feature>
<keyword evidence="3" id="KW-1185">Reference proteome</keyword>
<accession>A0A5J6HQT9</accession>
<gene>
    <name evidence="2" type="ORF">CP975_33155</name>
</gene>
<dbReference type="EMBL" id="CP023695">
    <property type="protein sequence ID" value="QEV22719.1"/>
    <property type="molecule type" value="Genomic_DNA"/>
</dbReference>